<dbReference type="InterPro" id="IPR036388">
    <property type="entry name" value="WH-like_DNA-bd_sf"/>
</dbReference>
<accession>A0A2N3PTP4</accession>
<evidence type="ECO:0000259" key="4">
    <source>
        <dbReference type="PROSITE" id="PS51077"/>
    </source>
</evidence>
<dbReference type="SMART" id="SM00346">
    <property type="entry name" value="HTH_ICLR"/>
    <property type="match status" value="1"/>
</dbReference>
<dbReference type="GO" id="GO:0003700">
    <property type="term" value="F:DNA-binding transcription factor activity"/>
    <property type="evidence" value="ECO:0007669"/>
    <property type="project" value="TreeGrafter"/>
</dbReference>
<reference evidence="7" key="1">
    <citation type="submission" date="2017-12" db="EMBL/GenBank/DDBJ databases">
        <title>Draft genome sequence of Telmatospirillum siberiense 26-4b1T, an acidotolerant peatland alphaproteobacterium potentially involved in sulfur cycling.</title>
        <authorList>
            <person name="Hausmann B."/>
            <person name="Pjevac P."/>
            <person name="Schreck K."/>
            <person name="Herbold C.W."/>
            <person name="Daims H."/>
            <person name="Wagner M."/>
            <person name="Pester M."/>
            <person name="Loy A."/>
        </authorList>
    </citation>
    <scope>NUCLEOTIDE SEQUENCE [LARGE SCALE GENOMIC DNA]</scope>
    <source>
        <strain evidence="7">26-4b1</strain>
    </source>
</reference>
<evidence type="ECO:0000256" key="1">
    <source>
        <dbReference type="ARBA" id="ARBA00023015"/>
    </source>
</evidence>
<dbReference type="FunFam" id="1.10.10.10:FF:000056">
    <property type="entry name" value="IclR family transcriptional regulator"/>
    <property type="match status" value="1"/>
</dbReference>
<dbReference type="InterPro" id="IPR029016">
    <property type="entry name" value="GAF-like_dom_sf"/>
</dbReference>
<dbReference type="Gene3D" id="3.30.450.40">
    <property type="match status" value="1"/>
</dbReference>
<dbReference type="SUPFAM" id="SSF55781">
    <property type="entry name" value="GAF domain-like"/>
    <property type="match status" value="1"/>
</dbReference>
<dbReference type="GO" id="GO:0003677">
    <property type="term" value="F:DNA binding"/>
    <property type="evidence" value="ECO:0007669"/>
    <property type="project" value="UniProtKB-KW"/>
</dbReference>
<dbReference type="InterPro" id="IPR036390">
    <property type="entry name" value="WH_DNA-bd_sf"/>
</dbReference>
<keyword evidence="7" id="KW-1185">Reference proteome</keyword>
<dbReference type="AlphaFoldDB" id="A0A2N3PTP4"/>
<name>A0A2N3PTP4_9PROT</name>
<dbReference type="OrthoDB" id="6057486at2"/>
<organism evidence="6 7">
    <name type="scientific">Telmatospirillum siberiense</name>
    <dbReference type="NCBI Taxonomy" id="382514"/>
    <lineage>
        <taxon>Bacteria</taxon>
        <taxon>Pseudomonadati</taxon>
        <taxon>Pseudomonadota</taxon>
        <taxon>Alphaproteobacteria</taxon>
        <taxon>Rhodospirillales</taxon>
        <taxon>Rhodospirillaceae</taxon>
        <taxon>Telmatospirillum</taxon>
    </lineage>
</organism>
<feature type="domain" description="HTH iclR-type" evidence="4">
    <location>
        <begin position="13"/>
        <end position="75"/>
    </location>
</feature>
<dbReference type="SUPFAM" id="SSF46785">
    <property type="entry name" value="Winged helix' DNA-binding domain"/>
    <property type="match status" value="1"/>
</dbReference>
<dbReference type="Proteomes" id="UP000233293">
    <property type="component" value="Unassembled WGS sequence"/>
</dbReference>
<comment type="caution">
    <text evidence="6">The sequence shown here is derived from an EMBL/GenBank/DDBJ whole genome shotgun (WGS) entry which is preliminary data.</text>
</comment>
<dbReference type="InterPro" id="IPR050707">
    <property type="entry name" value="HTH_MetabolicPath_Reg"/>
</dbReference>
<feature type="domain" description="IclR-ED" evidence="5">
    <location>
        <begin position="76"/>
        <end position="257"/>
    </location>
</feature>
<dbReference type="Gene3D" id="1.10.10.10">
    <property type="entry name" value="Winged helix-like DNA-binding domain superfamily/Winged helix DNA-binding domain"/>
    <property type="match status" value="1"/>
</dbReference>
<dbReference type="PANTHER" id="PTHR30136">
    <property type="entry name" value="HELIX-TURN-HELIX TRANSCRIPTIONAL REGULATOR, ICLR FAMILY"/>
    <property type="match status" value="1"/>
</dbReference>
<protein>
    <submittedName>
        <fullName evidence="6">IclR family transcriptional regulator</fullName>
    </submittedName>
</protein>
<keyword evidence="1" id="KW-0805">Transcription regulation</keyword>
<dbReference type="GO" id="GO:0045892">
    <property type="term" value="P:negative regulation of DNA-templated transcription"/>
    <property type="evidence" value="ECO:0007669"/>
    <property type="project" value="TreeGrafter"/>
</dbReference>
<evidence type="ECO:0000313" key="7">
    <source>
        <dbReference type="Proteomes" id="UP000233293"/>
    </source>
</evidence>
<dbReference type="Pfam" id="PF09339">
    <property type="entry name" value="HTH_IclR"/>
    <property type="match status" value="1"/>
</dbReference>
<dbReference type="PANTHER" id="PTHR30136:SF35">
    <property type="entry name" value="HTH-TYPE TRANSCRIPTIONAL REGULATOR RV1719"/>
    <property type="match status" value="1"/>
</dbReference>
<dbReference type="Pfam" id="PF01614">
    <property type="entry name" value="IclR_C"/>
    <property type="match status" value="1"/>
</dbReference>
<dbReference type="EMBL" id="PIUM01000017">
    <property type="protein sequence ID" value="PKU23775.1"/>
    <property type="molecule type" value="Genomic_DNA"/>
</dbReference>
<dbReference type="InterPro" id="IPR005471">
    <property type="entry name" value="Tscrpt_reg_IclR_N"/>
</dbReference>
<evidence type="ECO:0000256" key="2">
    <source>
        <dbReference type="ARBA" id="ARBA00023125"/>
    </source>
</evidence>
<dbReference type="PROSITE" id="PS51077">
    <property type="entry name" value="HTH_ICLR"/>
    <property type="match status" value="1"/>
</dbReference>
<dbReference type="PROSITE" id="PS51078">
    <property type="entry name" value="ICLR_ED"/>
    <property type="match status" value="1"/>
</dbReference>
<evidence type="ECO:0000256" key="3">
    <source>
        <dbReference type="ARBA" id="ARBA00023163"/>
    </source>
</evidence>
<evidence type="ECO:0000313" key="6">
    <source>
        <dbReference type="EMBL" id="PKU23775.1"/>
    </source>
</evidence>
<keyword evidence="2" id="KW-0238">DNA-binding</keyword>
<keyword evidence="3" id="KW-0804">Transcription</keyword>
<sequence length="257" mass="28219">MDVAEGGRDLLFVESLERGMRLLAAFRGTTDSLGLTELAAATGLTKSAAQRFAHTWERMGYLEKDARSRRFRLGIRVLELGFFFLRGHPLAGRAMPHLLAVRERLGVAVNLSLRDGADIVYAVREPDQRLTLAEMLPGRRMPAFCTSAGRALLAHCGDDELDAVLAAPGRIRYTPHTETDAQALRREIETVRRQGFAIARDQVLIGQIGVAAAVPDFGRQPAAAVNMTMTTDQWGEARIVRELVPQLMAVTEAISRG</sequence>
<gene>
    <name evidence="6" type="ORF">CWS72_14885</name>
</gene>
<evidence type="ECO:0000259" key="5">
    <source>
        <dbReference type="PROSITE" id="PS51078"/>
    </source>
</evidence>
<proteinExistence type="predicted"/>
<dbReference type="InterPro" id="IPR014757">
    <property type="entry name" value="Tscrpt_reg_IclR_C"/>
</dbReference>